<organism evidence="2 3">
    <name type="scientific">Sulfolobus acidocaldarius</name>
    <dbReference type="NCBI Taxonomy" id="2285"/>
    <lineage>
        <taxon>Archaea</taxon>
        <taxon>Thermoproteota</taxon>
        <taxon>Thermoprotei</taxon>
        <taxon>Sulfolobales</taxon>
        <taxon>Sulfolobaceae</taxon>
        <taxon>Sulfolobus</taxon>
    </lineage>
</organism>
<gene>
    <name evidence="2" type="ORF">ATZ20_01180</name>
</gene>
<dbReference type="EMBL" id="CP013695">
    <property type="protein sequence ID" value="ALU30885.1"/>
    <property type="molecule type" value="Genomic_DNA"/>
</dbReference>
<accession>A0A0U3GKU9</accession>
<reference evidence="2 3" key="1">
    <citation type="submission" date="2015-12" db="EMBL/GenBank/DDBJ databases">
        <title>A stable core within a dynamic pangenome in Sulfolobus acidocaldarius.</title>
        <authorList>
            <person name="Anderson R."/>
            <person name="Kouris A."/>
            <person name="Seward C."/>
            <person name="Campbell K."/>
            <person name="Whitaker R."/>
        </authorList>
    </citation>
    <scope>NUCLEOTIDE SEQUENCE [LARGE SCALE GENOMIC DNA]</scope>
    <source>
        <strain evidence="2 3">NG05B_CO5_07</strain>
    </source>
</reference>
<dbReference type="AlphaFoldDB" id="A0A0U3GKU9"/>
<evidence type="ECO:0000313" key="2">
    <source>
        <dbReference type="EMBL" id="ALU30885.1"/>
    </source>
</evidence>
<sequence length="224" mass="24394">MGEVFKEVKEKFERYKFDVVYVDKEYPVSSTNPQAFFGLGERNAFSGLLINEGQATLDVILLKHSHQGVVPIPGEGTGIKLSAGQILKFYNVPLAEIITNYDSSNVSGVSSNVKLKGTIHPLFETPSQISIENFQPNENYLIYSGFGTSLPQSYVVPANGYLVVDITNTTTGNIGQITLSFGTITMTFNLQTGENKIPVIAGTQITSLSLTSPSAILIYEEVIE</sequence>
<proteinExistence type="predicted"/>
<dbReference type="RefSeq" id="WP_058692917.1">
    <property type="nucleotide sequence ID" value="NZ_CP013695.1"/>
</dbReference>
<evidence type="ECO:0000313" key="3">
    <source>
        <dbReference type="Proteomes" id="UP000060043"/>
    </source>
</evidence>
<dbReference type="InterPro" id="IPR054074">
    <property type="entry name" value="A223_penton_C"/>
</dbReference>
<feature type="domain" description="A223 penton protein C-terminal" evidence="1">
    <location>
        <begin position="138"/>
        <end position="222"/>
    </location>
</feature>
<dbReference type="Gene3D" id="2.60.120.1300">
    <property type="match status" value="1"/>
</dbReference>
<dbReference type="Pfam" id="PF21881">
    <property type="entry name" value="STIV_penton_2nd"/>
    <property type="match status" value="1"/>
</dbReference>
<dbReference type="Proteomes" id="UP000060043">
    <property type="component" value="Chromosome"/>
</dbReference>
<protein>
    <recommendedName>
        <fullName evidence="1">A223 penton protein C-terminal domain-containing protein</fullName>
    </recommendedName>
</protein>
<evidence type="ECO:0000259" key="1">
    <source>
        <dbReference type="Pfam" id="PF21881"/>
    </source>
</evidence>
<name>A0A0U3GKU9_9CREN</name>